<dbReference type="EMBL" id="CP005960">
    <property type="protein sequence ID" value="AHZ70155.1"/>
    <property type="molecule type" value="Genomic_DNA"/>
</dbReference>
<reference evidence="1 2" key="1">
    <citation type="journal article" date="2012" name="J. Bacteriol.">
        <title>Genome sequence of cold-adapted Pseudomonas mandelii strain JR-1.</title>
        <authorList>
            <person name="Jang S.H."/>
            <person name="Kim J."/>
            <person name="Kim J."/>
            <person name="Hong S."/>
            <person name="Lee C."/>
        </authorList>
    </citation>
    <scope>NUCLEOTIDE SEQUENCE [LARGE SCALE GENOMIC DNA]</scope>
    <source>
        <strain evidence="1 2">JR-1</strain>
    </source>
</reference>
<dbReference type="NCBIfam" id="TIGR02610">
    <property type="entry name" value="PHA_gran_rgn"/>
    <property type="match status" value="1"/>
</dbReference>
<dbReference type="OrthoDB" id="287584at2"/>
<dbReference type="InterPro" id="IPR013433">
    <property type="entry name" value="PHA_gran_rgn"/>
</dbReference>
<dbReference type="Proteomes" id="UP000026913">
    <property type="component" value="Chromosome"/>
</dbReference>
<evidence type="ECO:0000313" key="2">
    <source>
        <dbReference type="Proteomes" id="UP000026913"/>
    </source>
</evidence>
<proteinExistence type="predicted"/>
<protein>
    <recommendedName>
        <fullName evidence="3">Polyhydroxyalkanoic acid system protein</fullName>
    </recommendedName>
</protein>
<accession>A0A024EC54</accession>
<sequence length="91" mass="9866">MARISVERAHGLGKEAAREKADLLAQKLSDQYGLEPQWSGDTLNLKRSGVKGAVHVSEDSIRVDVELGLMMSAMSGMIKSEIEKALDKALV</sequence>
<name>A0A024EC54_9PSED</name>
<evidence type="ECO:0008006" key="3">
    <source>
        <dbReference type="Google" id="ProtNLM"/>
    </source>
</evidence>
<dbReference type="GeneID" id="46428729"/>
<dbReference type="KEGG" id="pman:OU5_3076"/>
<dbReference type="AlphaFoldDB" id="A0A024EC54"/>
<dbReference type="RefSeq" id="WP_010464468.1">
    <property type="nucleotide sequence ID" value="NZ_CP005960.1"/>
</dbReference>
<gene>
    <name evidence="1" type="ORF">OU5_3076</name>
</gene>
<evidence type="ECO:0000313" key="1">
    <source>
        <dbReference type="EMBL" id="AHZ70155.1"/>
    </source>
</evidence>
<dbReference type="Pfam" id="PF09650">
    <property type="entry name" value="PHA_gran_rgn"/>
    <property type="match status" value="1"/>
</dbReference>
<organism evidence="1 2">
    <name type="scientific">Pseudomonas mandelii JR-1</name>
    <dbReference type="NCBI Taxonomy" id="1147786"/>
    <lineage>
        <taxon>Bacteria</taxon>
        <taxon>Pseudomonadati</taxon>
        <taxon>Pseudomonadota</taxon>
        <taxon>Gammaproteobacteria</taxon>
        <taxon>Pseudomonadales</taxon>
        <taxon>Pseudomonadaceae</taxon>
        <taxon>Pseudomonas</taxon>
    </lineage>
</organism>
<dbReference type="HOGENOM" id="CLU_161965_2_0_6"/>